<sequence length="187" mass="21257">MLKNNCKGATLVEMLVVIAMLGITAPIIYTIFIGGLNNFARGCNFIDQQHDIQDVIRQVRHDVQDAKTVEMWMTGDVAAKGEEKLSSVSFTMNLPGEPDEKKEWKFEDDALQLRIINNGIAGEFVKAVDNVDVAKSYFEYYEDGDVKQLILHILPKRNDRIVNKAGNVQSEIITEYSVRYKSIEKHY</sequence>
<evidence type="ECO:0000256" key="1">
    <source>
        <dbReference type="SAM" id="Phobius"/>
    </source>
</evidence>
<accession>W4V4B3</accession>
<feature type="transmembrane region" description="Helical" evidence="1">
    <location>
        <begin position="12"/>
        <end position="36"/>
    </location>
</feature>
<dbReference type="RefSeq" id="WP_038287967.1">
    <property type="nucleotide sequence ID" value="NZ_BAVR01000013.1"/>
</dbReference>
<protein>
    <submittedName>
        <fullName evidence="2">Prepilin-type cleavage/methylation</fullName>
    </submittedName>
</protein>
<evidence type="ECO:0000313" key="3">
    <source>
        <dbReference type="Proteomes" id="UP000019109"/>
    </source>
</evidence>
<dbReference type="OrthoDB" id="2084490at2"/>
<dbReference type="Proteomes" id="UP000019109">
    <property type="component" value="Unassembled WGS sequence"/>
</dbReference>
<evidence type="ECO:0000313" key="2">
    <source>
        <dbReference type="EMBL" id="GAE88021.1"/>
    </source>
</evidence>
<keyword evidence="1" id="KW-0812">Transmembrane</keyword>
<name>W4V4B3_9FIRM</name>
<gene>
    <name evidence="2" type="ORF">JCM21531_1436</name>
</gene>
<organism evidence="2 3">
    <name type="scientific">Acetivibrio straminisolvens JCM 21531</name>
    <dbReference type="NCBI Taxonomy" id="1294263"/>
    <lineage>
        <taxon>Bacteria</taxon>
        <taxon>Bacillati</taxon>
        <taxon>Bacillota</taxon>
        <taxon>Clostridia</taxon>
        <taxon>Eubacteriales</taxon>
        <taxon>Oscillospiraceae</taxon>
        <taxon>Acetivibrio</taxon>
    </lineage>
</organism>
<dbReference type="STRING" id="1294263.JCM21531_1436"/>
<dbReference type="InterPro" id="IPR012902">
    <property type="entry name" value="N_methyl_site"/>
</dbReference>
<dbReference type="EMBL" id="BAVR01000013">
    <property type="protein sequence ID" value="GAE88021.1"/>
    <property type="molecule type" value="Genomic_DNA"/>
</dbReference>
<keyword evidence="1" id="KW-1133">Transmembrane helix</keyword>
<dbReference type="Pfam" id="PF07963">
    <property type="entry name" value="N_methyl"/>
    <property type="match status" value="1"/>
</dbReference>
<keyword evidence="3" id="KW-1185">Reference proteome</keyword>
<dbReference type="NCBIfam" id="TIGR02532">
    <property type="entry name" value="IV_pilin_GFxxxE"/>
    <property type="match status" value="1"/>
</dbReference>
<dbReference type="AlphaFoldDB" id="W4V4B3"/>
<reference evidence="2" key="1">
    <citation type="journal article" date="2014" name="Genome Announc.">
        <title>Draft Genome Sequence of Clostridium straminisolvens Strain JCM 21531T, Isolated from a Cellulose-Degrading Bacterial Community.</title>
        <authorList>
            <person name="Yuki M."/>
            <person name="Oshima K."/>
            <person name="Suda W."/>
            <person name="Sakamoto M."/>
            <person name="Kitamura K."/>
            <person name="Iida T."/>
            <person name="Hattori M."/>
            <person name="Ohkuma M."/>
        </authorList>
    </citation>
    <scope>NUCLEOTIDE SEQUENCE [LARGE SCALE GENOMIC DNA]</scope>
    <source>
        <strain evidence="2">JCM 21531</strain>
    </source>
</reference>
<proteinExistence type="predicted"/>
<keyword evidence="1" id="KW-0472">Membrane</keyword>
<comment type="caution">
    <text evidence="2">The sequence shown here is derived from an EMBL/GenBank/DDBJ whole genome shotgun (WGS) entry which is preliminary data.</text>
</comment>